<organism evidence="2 3">
    <name type="scientific">Stegodyphus mimosarum</name>
    <name type="common">African social velvet spider</name>
    <dbReference type="NCBI Taxonomy" id="407821"/>
    <lineage>
        <taxon>Eukaryota</taxon>
        <taxon>Metazoa</taxon>
        <taxon>Ecdysozoa</taxon>
        <taxon>Arthropoda</taxon>
        <taxon>Chelicerata</taxon>
        <taxon>Arachnida</taxon>
        <taxon>Araneae</taxon>
        <taxon>Araneomorphae</taxon>
        <taxon>Entelegynae</taxon>
        <taxon>Eresoidea</taxon>
        <taxon>Eresidae</taxon>
        <taxon>Stegodyphus</taxon>
    </lineage>
</organism>
<name>A0A087USN3_STEMI</name>
<dbReference type="EMBL" id="KK121383">
    <property type="protein sequence ID" value="KFM80372.1"/>
    <property type="molecule type" value="Genomic_DNA"/>
</dbReference>
<sequence length="106" mass="11788">MVTPDNWPSNKSVRLLQVRTPSFAIRPNGPGRHGEPSAATQRKAQQDAGHRKRQSGCSSETFQSKGKTEKCSKYCIHVSKDNVSQQSRCTSRGAKEVCIRFQLLVT</sequence>
<evidence type="ECO:0000313" key="3">
    <source>
        <dbReference type="Proteomes" id="UP000054359"/>
    </source>
</evidence>
<reference evidence="2 3" key="1">
    <citation type="submission" date="2013-11" db="EMBL/GenBank/DDBJ databases">
        <title>Genome sequencing of Stegodyphus mimosarum.</title>
        <authorList>
            <person name="Bechsgaard J."/>
        </authorList>
    </citation>
    <scope>NUCLEOTIDE SEQUENCE [LARGE SCALE GENOMIC DNA]</scope>
</reference>
<dbReference type="AlphaFoldDB" id="A0A087USN3"/>
<protein>
    <submittedName>
        <fullName evidence="2">Uncharacterized protein</fullName>
    </submittedName>
</protein>
<evidence type="ECO:0000256" key="1">
    <source>
        <dbReference type="SAM" id="MobiDB-lite"/>
    </source>
</evidence>
<keyword evidence="3" id="KW-1185">Reference proteome</keyword>
<dbReference type="Proteomes" id="UP000054359">
    <property type="component" value="Unassembled WGS sequence"/>
</dbReference>
<proteinExistence type="predicted"/>
<accession>A0A087USN3</accession>
<feature type="non-terminal residue" evidence="2">
    <location>
        <position position="106"/>
    </location>
</feature>
<feature type="region of interest" description="Disordered" evidence="1">
    <location>
        <begin position="22"/>
        <end position="69"/>
    </location>
</feature>
<gene>
    <name evidence="2" type="ORF">X975_22426</name>
</gene>
<evidence type="ECO:0000313" key="2">
    <source>
        <dbReference type="EMBL" id="KFM80372.1"/>
    </source>
</evidence>
<feature type="compositionally biased region" description="Polar residues" evidence="1">
    <location>
        <begin position="55"/>
        <end position="65"/>
    </location>
</feature>